<dbReference type="InterPro" id="IPR039605">
    <property type="entry name" value="AHL"/>
</dbReference>
<evidence type="ECO:0000256" key="1">
    <source>
        <dbReference type="RuleBase" id="RU367031"/>
    </source>
</evidence>
<evidence type="ECO:0000313" key="3">
    <source>
        <dbReference type="Proteomes" id="UP001642260"/>
    </source>
</evidence>
<comment type="domain">
    <text evidence="1">The PPC domain mediates interactions between AHL proteins.</text>
</comment>
<gene>
    <name evidence="2" type="ORF">ERUC_LOCUS30593</name>
</gene>
<comment type="subcellular location">
    <subcellularLocation>
        <location evidence="1">Nucleus</location>
    </subcellularLocation>
</comment>
<name>A0ABC8L0Z7_ERUVS</name>
<sequence>MKSKLLWDGEWCINGLVTILVEMKTFLLGLVSHVLHRETIGEVYAVSNVGPFAIAVTNLLDLTRLFTLKKQLYALGGTCGVGFTPHVIEVKTGEGPRAICILSATGAVSTMMFRQANYPNGVVKYETRWSGCGWLCYWNACSWITSLT</sequence>
<dbReference type="EMBL" id="CAKOAT010398488">
    <property type="protein sequence ID" value="CAH8366453.1"/>
    <property type="molecule type" value="Genomic_DNA"/>
</dbReference>
<comment type="function">
    <text evidence="1">Transcription factor that specifically binds AT-rich DNA sequences related to the nuclear matrix attachment regions (MARs).</text>
</comment>
<keyword evidence="1" id="KW-0539">Nucleus</keyword>
<dbReference type="PANTHER" id="PTHR31500">
    <property type="entry name" value="AT-HOOK MOTIF NUCLEAR-LOCALIZED PROTEIN 9"/>
    <property type="match status" value="1"/>
</dbReference>
<proteinExistence type="predicted"/>
<keyword evidence="1" id="KW-0805">Transcription regulation</keyword>
<keyword evidence="3" id="KW-1185">Reference proteome</keyword>
<keyword evidence="1" id="KW-0804">Transcription</keyword>
<keyword evidence="1" id="KW-0238">DNA-binding</keyword>
<organism evidence="2 3">
    <name type="scientific">Eruca vesicaria subsp. sativa</name>
    <name type="common">Garden rocket</name>
    <name type="synonym">Eruca sativa</name>
    <dbReference type="NCBI Taxonomy" id="29727"/>
    <lineage>
        <taxon>Eukaryota</taxon>
        <taxon>Viridiplantae</taxon>
        <taxon>Streptophyta</taxon>
        <taxon>Embryophyta</taxon>
        <taxon>Tracheophyta</taxon>
        <taxon>Spermatophyta</taxon>
        <taxon>Magnoliopsida</taxon>
        <taxon>eudicotyledons</taxon>
        <taxon>Gunneridae</taxon>
        <taxon>Pentapetalae</taxon>
        <taxon>rosids</taxon>
        <taxon>malvids</taxon>
        <taxon>Brassicales</taxon>
        <taxon>Brassicaceae</taxon>
        <taxon>Brassiceae</taxon>
        <taxon>Eruca</taxon>
    </lineage>
</organism>
<dbReference type="AlphaFoldDB" id="A0ABC8L0Z7"/>
<dbReference type="GO" id="GO:0005634">
    <property type="term" value="C:nucleus"/>
    <property type="evidence" value="ECO:0007669"/>
    <property type="project" value="UniProtKB-SubCell"/>
</dbReference>
<reference evidence="2 3" key="1">
    <citation type="submission" date="2022-03" db="EMBL/GenBank/DDBJ databases">
        <authorList>
            <person name="Macdonald S."/>
            <person name="Ahmed S."/>
            <person name="Newling K."/>
        </authorList>
    </citation>
    <scope>NUCLEOTIDE SEQUENCE [LARGE SCALE GENOMIC DNA]</scope>
</reference>
<dbReference type="PANTHER" id="PTHR31500:SF63">
    <property type="entry name" value="AT-HOOK MOTIF NUCLEAR-LOCALIZED PROTEIN 13"/>
    <property type="match status" value="1"/>
</dbReference>
<accession>A0ABC8L0Z7</accession>
<dbReference type="GO" id="GO:0003680">
    <property type="term" value="F:minor groove of adenine-thymine-rich DNA binding"/>
    <property type="evidence" value="ECO:0007669"/>
    <property type="project" value="UniProtKB-UniRule"/>
</dbReference>
<dbReference type="Proteomes" id="UP001642260">
    <property type="component" value="Unassembled WGS sequence"/>
</dbReference>
<protein>
    <recommendedName>
        <fullName evidence="1">AT-hook motif nuclear-localized protein</fullName>
    </recommendedName>
</protein>
<evidence type="ECO:0000313" key="2">
    <source>
        <dbReference type="EMBL" id="CAH8366453.1"/>
    </source>
</evidence>
<comment type="caution">
    <text evidence="2">The sequence shown here is derived from an EMBL/GenBank/DDBJ whole genome shotgun (WGS) entry which is preliminary data.</text>
</comment>